<keyword evidence="4 6" id="KW-0520">NAD</keyword>
<proteinExistence type="inferred from homology"/>
<dbReference type="InterPro" id="IPR042172">
    <property type="entry name" value="Adenosylhomocyst_ase-like_sf"/>
</dbReference>
<dbReference type="PANTHER" id="PTHR23420:SF0">
    <property type="entry name" value="ADENOSYLHOMOCYSTEINASE"/>
    <property type="match status" value="1"/>
</dbReference>
<comment type="similarity">
    <text evidence="1 8">Belongs to the adenosylhomocysteinase family.</text>
</comment>
<dbReference type="AlphaFoldDB" id="A0A5M9RAF7"/>
<dbReference type="InterPro" id="IPR036291">
    <property type="entry name" value="NAD(P)-bd_dom_sf"/>
</dbReference>
<dbReference type="RefSeq" id="WP_067362467.1">
    <property type="nucleotide sequence ID" value="NZ_BAAAFS010000001.1"/>
</dbReference>
<dbReference type="EMBL" id="VXKB01000001">
    <property type="protein sequence ID" value="KAA8717192.1"/>
    <property type="molecule type" value="Genomic_DNA"/>
</dbReference>
<evidence type="ECO:0000256" key="7">
    <source>
        <dbReference type="RuleBase" id="RU000548"/>
    </source>
</evidence>
<evidence type="ECO:0000313" key="10">
    <source>
        <dbReference type="EMBL" id="KAA8717192.1"/>
    </source>
</evidence>
<dbReference type="SUPFAM" id="SSF51735">
    <property type="entry name" value="NAD(P)-binding Rossmann-fold domains"/>
    <property type="match status" value="1"/>
</dbReference>
<comment type="cofactor">
    <cofactor evidence="6 7">
        <name>NAD(+)</name>
        <dbReference type="ChEBI" id="CHEBI:57540"/>
    </cofactor>
    <text evidence="6 7">Binds 1 NAD(+) per subunit.</text>
</comment>
<dbReference type="GO" id="GO:0005829">
    <property type="term" value="C:cytosol"/>
    <property type="evidence" value="ECO:0007669"/>
    <property type="project" value="TreeGrafter"/>
</dbReference>
<dbReference type="GO" id="GO:0033353">
    <property type="term" value="P:S-adenosylmethionine cycle"/>
    <property type="evidence" value="ECO:0007669"/>
    <property type="project" value="TreeGrafter"/>
</dbReference>
<feature type="binding site" evidence="6">
    <location>
        <position position="237"/>
    </location>
    <ligand>
        <name>NAD(+)</name>
        <dbReference type="ChEBI" id="CHEBI:57540"/>
    </ligand>
</feature>
<dbReference type="PANTHER" id="PTHR23420">
    <property type="entry name" value="ADENOSYLHOMOCYSTEINASE"/>
    <property type="match status" value="1"/>
</dbReference>
<dbReference type="PIRSF" id="PIRSF001109">
    <property type="entry name" value="Ad_hcy_hydrolase"/>
    <property type="match status" value="1"/>
</dbReference>
<dbReference type="InterPro" id="IPR015878">
    <property type="entry name" value="Ado_hCys_hydrolase_NAD-bd"/>
</dbReference>
<dbReference type="OrthoDB" id="9802717at2"/>
<evidence type="ECO:0000256" key="3">
    <source>
        <dbReference type="ARBA" id="ARBA00022801"/>
    </source>
</evidence>
<evidence type="ECO:0000256" key="5">
    <source>
        <dbReference type="NCBIfam" id="TIGR00936"/>
    </source>
</evidence>
<evidence type="ECO:0000259" key="9">
    <source>
        <dbReference type="SMART" id="SM00997"/>
    </source>
</evidence>
<dbReference type="SUPFAM" id="SSF52283">
    <property type="entry name" value="Formate/glycerate dehydrogenase catalytic domain-like"/>
    <property type="match status" value="1"/>
</dbReference>
<organism evidence="10 11">
    <name type="scientific">Morganella psychrotolerans</name>
    <dbReference type="NCBI Taxonomy" id="368603"/>
    <lineage>
        <taxon>Bacteria</taxon>
        <taxon>Pseudomonadati</taxon>
        <taxon>Pseudomonadota</taxon>
        <taxon>Gammaproteobacteria</taxon>
        <taxon>Enterobacterales</taxon>
        <taxon>Morganellaceae</taxon>
        <taxon>Morganella</taxon>
    </lineage>
</organism>
<reference evidence="10 11" key="1">
    <citation type="submission" date="2019-09" db="EMBL/GenBank/DDBJ databases">
        <title>Draft genome sequence of various Type strains from the CCUG.</title>
        <authorList>
            <person name="Pineiro-Iglesias B."/>
            <person name="Tunovic T."/>
            <person name="Unosson C."/>
            <person name="Inganas E."/>
            <person name="Ohlen M."/>
            <person name="Cardew S."/>
            <person name="Jensie-Markopoulos S."/>
            <person name="Salva-Serra F."/>
            <person name="Jaen-Luchoro D."/>
            <person name="Karlsson R."/>
            <person name="Svensson-Stadler L."/>
            <person name="Chun J."/>
            <person name="Moore E."/>
        </authorList>
    </citation>
    <scope>NUCLEOTIDE SEQUENCE [LARGE SCALE GENOMIC DNA]</scope>
    <source>
        <strain evidence="10 11">CCUG 53682T</strain>
    </source>
</reference>
<dbReference type="Gene3D" id="3.40.50.1480">
    <property type="entry name" value="Adenosylhomocysteinase-like"/>
    <property type="match status" value="1"/>
</dbReference>
<dbReference type="Pfam" id="PF05221">
    <property type="entry name" value="AdoHcyase"/>
    <property type="match status" value="2"/>
</dbReference>
<dbReference type="CDD" id="cd00401">
    <property type="entry name" value="SAHH"/>
    <property type="match status" value="1"/>
</dbReference>
<accession>A0A5M9RAF7</accession>
<comment type="catalytic activity">
    <reaction evidence="7">
        <text>S-adenosyl-L-homocysteine + H2O = L-homocysteine + adenosine</text>
        <dbReference type="Rhea" id="RHEA:21708"/>
        <dbReference type="ChEBI" id="CHEBI:15377"/>
        <dbReference type="ChEBI" id="CHEBI:16335"/>
        <dbReference type="ChEBI" id="CHEBI:57856"/>
        <dbReference type="ChEBI" id="CHEBI:58199"/>
        <dbReference type="EC" id="3.13.2.1"/>
    </reaction>
</comment>
<evidence type="ECO:0000256" key="8">
    <source>
        <dbReference type="RuleBase" id="RU004166"/>
    </source>
</evidence>
<sequence length="415" mass="44865">MVTGIYKDLSLAPQGEQKITWVRAHMPLLRALEQRFIQEQPFAGKRIALSIHLEAKTAYLARVLAAGGAQVSVTGSNPMSTKDDVVAALIVSGISTFAIHGADAQAYQEFVKQTLACEPHIVIDDGGDLVHELHSIYPEYAKHTIGACEETTTGVLRAIAREKNQALNFPVLSINGAQSKHLFDNRYGTGQSTFDGIMRTTNLVIAGKTVVVAGYGWCGKGCAMRAKGLGAEVIVTEVDPIKALEAKMDGFAVMTMNAAAERGDIFITATGCCDVLTAEHFSLMKEGAIISNTGHFEDEINLTDLKRLSDTITTVRDNIEGCTLKNGHTLYLLGRGALVNIACADGHPAEIMDMSFALQALSAEYLLKHSLEAKVYDVSDEIDRNVAALKLKDMGVSLDNLSTKQQKYLNGYELN</sequence>
<dbReference type="NCBIfam" id="TIGR00936">
    <property type="entry name" value="ahcY"/>
    <property type="match status" value="1"/>
</dbReference>
<dbReference type="SMART" id="SM00996">
    <property type="entry name" value="AdoHcyase"/>
    <property type="match status" value="1"/>
</dbReference>
<name>A0A5M9RAF7_9GAMM</name>
<dbReference type="SMART" id="SM00997">
    <property type="entry name" value="AdoHcyase_NAD"/>
    <property type="match status" value="1"/>
</dbReference>
<comment type="caution">
    <text evidence="10">The sequence shown here is derived from an EMBL/GenBank/DDBJ whole genome shotgun (WGS) entry which is preliminary data.</text>
</comment>
<evidence type="ECO:0000313" key="11">
    <source>
        <dbReference type="Proteomes" id="UP000322181"/>
    </source>
</evidence>
<evidence type="ECO:0000256" key="6">
    <source>
        <dbReference type="PIRSR" id="PIRSR001109-2"/>
    </source>
</evidence>
<dbReference type="InterPro" id="IPR020082">
    <property type="entry name" value="S-Ado-L-homoCys_hydrolase_CS"/>
</dbReference>
<feature type="binding site" evidence="6">
    <location>
        <position position="340"/>
    </location>
    <ligand>
        <name>NAD(+)</name>
        <dbReference type="ChEBI" id="CHEBI:57540"/>
    </ligand>
</feature>
<feature type="binding site" evidence="6">
    <location>
        <begin position="151"/>
        <end position="153"/>
    </location>
    <ligand>
        <name>NAD(+)</name>
        <dbReference type="ChEBI" id="CHEBI:57540"/>
    </ligand>
</feature>
<feature type="domain" description="S-adenosyl-L-homocysteine hydrolase NAD binding" evidence="9">
    <location>
        <begin position="185"/>
        <end position="346"/>
    </location>
</feature>
<protein>
    <recommendedName>
        <fullName evidence="5 7">Adenosylhomocysteinase</fullName>
        <ecNumber evidence="5 7">3.13.2.1</ecNumber>
    </recommendedName>
</protein>
<dbReference type="NCBIfam" id="NF004005">
    <property type="entry name" value="PRK05476.2-3"/>
    <property type="match status" value="1"/>
</dbReference>
<keyword evidence="3 7" id="KW-0378">Hydrolase</keyword>
<dbReference type="PROSITE" id="PS00739">
    <property type="entry name" value="ADOHCYASE_2"/>
    <property type="match status" value="1"/>
</dbReference>
<evidence type="ECO:0000256" key="2">
    <source>
        <dbReference type="ARBA" id="ARBA00022563"/>
    </source>
</evidence>
<comment type="pathway">
    <text evidence="7">Amino-acid biosynthesis; L-homocysteine biosynthesis; L-homocysteine from S-adenosyl-L-homocysteine: step 1/1.</text>
</comment>
<gene>
    <name evidence="10" type="ORF">F4V73_04825</name>
</gene>
<dbReference type="GO" id="GO:0006730">
    <property type="term" value="P:one-carbon metabolic process"/>
    <property type="evidence" value="ECO:0007669"/>
    <property type="project" value="UniProtKB-UniRule"/>
</dbReference>
<dbReference type="EC" id="3.13.2.1" evidence="5 7"/>
<dbReference type="Pfam" id="PF00670">
    <property type="entry name" value="AdoHcyase_NAD"/>
    <property type="match status" value="1"/>
</dbReference>
<dbReference type="InterPro" id="IPR000043">
    <property type="entry name" value="Adenosylhomocysteinase-like"/>
</dbReference>
<dbReference type="Gene3D" id="3.40.50.720">
    <property type="entry name" value="NAD(P)-binding Rossmann-like Domain"/>
    <property type="match status" value="1"/>
</dbReference>
<dbReference type="FunFam" id="3.40.50.720:FF:000004">
    <property type="entry name" value="Adenosylhomocysteinase"/>
    <property type="match status" value="1"/>
</dbReference>
<feature type="binding site" evidence="6">
    <location>
        <position position="347"/>
    </location>
    <ligand>
        <name>NAD(+)</name>
        <dbReference type="ChEBI" id="CHEBI:57540"/>
    </ligand>
</feature>
<dbReference type="PROSITE" id="PS00738">
    <property type="entry name" value="ADOHCYASE_1"/>
    <property type="match status" value="1"/>
</dbReference>
<evidence type="ECO:0000256" key="4">
    <source>
        <dbReference type="ARBA" id="ARBA00023027"/>
    </source>
</evidence>
<dbReference type="Proteomes" id="UP000322181">
    <property type="component" value="Unassembled WGS sequence"/>
</dbReference>
<keyword evidence="2 7" id="KW-0554">One-carbon metabolism</keyword>
<dbReference type="GO" id="GO:0004013">
    <property type="term" value="F:adenosylhomocysteinase activity"/>
    <property type="evidence" value="ECO:0007669"/>
    <property type="project" value="UniProtKB-UniRule"/>
</dbReference>
<feature type="binding site" evidence="6">
    <location>
        <begin position="216"/>
        <end position="221"/>
    </location>
    <ligand>
        <name>NAD(+)</name>
        <dbReference type="ChEBI" id="CHEBI:57540"/>
    </ligand>
</feature>
<evidence type="ECO:0000256" key="1">
    <source>
        <dbReference type="ARBA" id="ARBA00007122"/>
    </source>
</evidence>
<dbReference type="UniPathway" id="UPA00314">
    <property type="reaction ID" value="UER00076"/>
</dbReference>